<dbReference type="InParanoid" id="A0A3Q1FFB7"/>
<dbReference type="Proteomes" id="UP000257200">
    <property type="component" value="Unplaced"/>
</dbReference>
<reference evidence="1" key="2">
    <citation type="submission" date="2025-09" db="UniProtKB">
        <authorList>
            <consortium name="Ensembl"/>
        </authorList>
    </citation>
    <scope>IDENTIFICATION</scope>
</reference>
<accession>A0A3Q1FFB7</accession>
<proteinExistence type="predicted"/>
<protein>
    <recommendedName>
        <fullName evidence="3">Reverse transcriptase domain-containing protein</fullName>
    </recommendedName>
</protein>
<dbReference type="Ensembl" id="ENSAPOT00000007857.1">
    <property type="protein sequence ID" value="ENSAPOP00000005730.1"/>
    <property type="gene ID" value="ENSAPOG00000007464.1"/>
</dbReference>
<name>A0A3Q1FFB7_9TELE</name>
<organism evidence="1 2">
    <name type="scientific">Acanthochromis polyacanthus</name>
    <name type="common">spiny chromis</name>
    <dbReference type="NCBI Taxonomy" id="80966"/>
    <lineage>
        <taxon>Eukaryota</taxon>
        <taxon>Metazoa</taxon>
        <taxon>Chordata</taxon>
        <taxon>Craniata</taxon>
        <taxon>Vertebrata</taxon>
        <taxon>Euteleostomi</taxon>
        <taxon>Actinopterygii</taxon>
        <taxon>Neopterygii</taxon>
        <taxon>Teleostei</taxon>
        <taxon>Neoteleostei</taxon>
        <taxon>Acanthomorphata</taxon>
        <taxon>Ovalentaria</taxon>
        <taxon>Pomacentridae</taxon>
        <taxon>Acanthochromis</taxon>
    </lineage>
</organism>
<sequence>MCLKRAKHDMRNLQRKGTGKNMKSEVVRVIKQPVLVTLYIDNIVTTVSHYNLHLYSDDTILFCSADNVSFAAEVLKDSFTCLQVAFKQHEVSEFSVNLSFFTEICHVFPALYENT</sequence>
<evidence type="ECO:0008006" key="3">
    <source>
        <dbReference type="Google" id="ProtNLM"/>
    </source>
</evidence>
<evidence type="ECO:0000313" key="2">
    <source>
        <dbReference type="Proteomes" id="UP000257200"/>
    </source>
</evidence>
<reference evidence="1" key="1">
    <citation type="submission" date="2025-08" db="UniProtKB">
        <authorList>
            <consortium name="Ensembl"/>
        </authorList>
    </citation>
    <scope>IDENTIFICATION</scope>
</reference>
<evidence type="ECO:0000313" key="1">
    <source>
        <dbReference type="Ensembl" id="ENSAPOP00000005730.1"/>
    </source>
</evidence>
<keyword evidence="2" id="KW-1185">Reference proteome</keyword>
<dbReference type="AlphaFoldDB" id="A0A3Q1FFB7"/>